<dbReference type="PANTHER" id="PTHR43119:SF1">
    <property type="entry name" value="ABC TRANSPORTER DOMAIN-CONTAINING PROTEIN"/>
    <property type="match status" value="1"/>
</dbReference>
<dbReference type="Pfam" id="PF00005">
    <property type="entry name" value="ABC_tran"/>
    <property type="match status" value="1"/>
</dbReference>
<dbReference type="GO" id="GO:0016887">
    <property type="term" value="F:ATP hydrolysis activity"/>
    <property type="evidence" value="ECO:0007669"/>
    <property type="project" value="InterPro"/>
</dbReference>
<organism evidence="2 3">
    <name type="scientific">Physocladia obscura</name>
    <dbReference type="NCBI Taxonomy" id="109957"/>
    <lineage>
        <taxon>Eukaryota</taxon>
        <taxon>Fungi</taxon>
        <taxon>Fungi incertae sedis</taxon>
        <taxon>Chytridiomycota</taxon>
        <taxon>Chytridiomycota incertae sedis</taxon>
        <taxon>Chytridiomycetes</taxon>
        <taxon>Chytridiales</taxon>
        <taxon>Chytriomycetaceae</taxon>
        <taxon>Physocladia</taxon>
    </lineage>
</organism>
<dbReference type="GO" id="GO:0005524">
    <property type="term" value="F:ATP binding"/>
    <property type="evidence" value="ECO:0007669"/>
    <property type="project" value="InterPro"/>
</dbReference>
<dbReference type="AlphaFoldDB" id="A0AAD5SW15"/>
<proteinExistence type="predicted"/>
<name>A0AAD5SW15_9FUNG</name>
<evidence type="ECO:0000313" key="3">
    <source>
        <dbReference type="Proteomes" id="UP001211907"/>
    </source>
</evidence>
<accession>A0AAD5SW15</accession>
<evidence type="ECO:0000259" key="1">
    <source>
        <dbReference type="Pfam" id="PF00005"/>
    </source>
</evidence>
<dbReference type="InterPro" id="IPR003439">
    <property type="entry name" value="ABC_transporter-like_ATP-bd"/>
</dbReference>
<dbReference type="EMBL" id="JADGJH010001908">
    <property type="protein sequence ID" value="KAJ3107425.1"/>
    <property type="molecule type" value="Genomic_DNA"/>
</dbReference>
<dbReference type="Gene3D" id="3.40.50.300">
    <property type="entry name" value="P-loop containing nucleotide triphosphate hydrolases"/>
    <property type="match status" value="1"/>
</dbReference>
<gene>
    <name evidence="2" type="ORF">HK100_003586</name>
</gene>
<comment type="caution">
    <text evidence="2">The sequence shown here is derived from an EMBL/GenBank/DDBJ whole genome shotgun (WGS) entry which is preliminary data.</text>
</comment>
<protein>
    <recommendedName>
        <fullName evidence="1">ABC transporter domain-containing protein</fullName>
    </recommendedName>
</protein>
<dbReference type="Proteomes" id="UP001211907">
    <property type="component" value="Unassembled WGS sequence"/>
</dbReference>
<dbReference type="SUPFAM" id="SSF52540">
    <property type="entry name" value="P-loop containing nucleoside triphosphate hydrolases"/>
    <property type="match status" value="1"/>
</dbReference>
<reference evidence="2" key="1">
    <citation type="submission" date="2020-05" db="EMBL/GenBank/DDBJ databases">
        <title>Phylogenomic resolution of chytrid fungi.</title>
        <authorList>
            <person name="Stajich J.E."/>
            <person name="Amses K."/>
            <person name="Simmons R."/>
            <person name="Seto K."/>
            <person name="Myers J."/>
            <person name="Bonds A."/>
            <person name="Quandt C.A."/>
            <person name="Barry K."/>
            <person name="Liu P."/>
            <person name="Grigoriev I."/>
            <person name="Longcore J.E."/>
            <person name="James T.Y."/>
        </authorList>
    </citation>
    <scope>NUCLEOTIDE SEQUENCE</scope>
    <source>
        <strain evidence="2">JEL0513</strain>
    </source>
</reference>
<keyword evidence="3" id="KW-1185">Reference proteome</keyword>
<evidence type="ECO:0000313" key="2">
    <source>
        <dbReference type="EMBL" id="KAJ3107425.1"/>
    </source>
</evidence>
<sequence length="216" mass="23795">MPRLPLRWTADIRAPSLCAARQTTLLRALAHLLPTDKGYVTLVSPLSSPVSYTPATLTPPQWRRAIVYVAQRPAQANGSPRDYLRRVTSFKANAAHGHPIATSHSDYSLSDPIAVASTWNVAVDCWDKPWNQLSGGESQRITLSIALSLNPTVLLLDEPTSALDPDTTLLVEDSLKNFNCLWITHSPEQEKRVSSACLSFIRHPTVSDAYTVILDQ</sequence>
<feature type="domain" description="ABC transporter" evidence="1">
    <location>
        <begin position="23"/>
        <end position="161"/>
    </location>
</feature>
<dbReference type="InterPro" id="IPR027417">
    <property type="entry name" value="P-loop_NTPase"/>
</dbReference>
<dbReference type="PANTHER" id="PTHR43119">
    <property type="entry name" value="ABC TRANSPORT PROTEIN ATP-BINDING COMPONENT-RELATED"/>
    <property type="match status" value="1"/>
</dbReference>